<feature type="compositionally biased region" description="Acidic residues" evidence="4">
    <location>
        <begin position="259"/>
        <end position="279"/>
    </location>
</feature>
<dbReference type="Pfam" id="PF00318">
    <property type="entry name" value="Ribosomal_S2"/>
    <property type="match status" value="1"/>
</dbReference>
<reference evidence="5" key="1">
    <citation type="submission" date="2018-05" db="EMBL/GenBank/DDBJ databases">
        <authorList>
            <person name="Lanie J.A."/>
            <person name="Ng W.-L."/>
            <person name="Kazmierczak K.M."/>
            <person name="Andrzejewski T.M."/>
            <person name="Davidsen T.M."/>
            <person name="Wayne K.J."/>
            <person name="Tettelin H."/>
            <person name="Glass J.I."/>
            <person name="Rusch D."/>
            <person name="Podicherti R."/>
            <person name="Tsui H.-C.T."/>
            <person name="Winkler M.E."/>
        </authorList>
    </citation>
    <scope>NUCLEOTIDE SEQUENCE</scope>
</reference>
<comment type="similarity">
    <text evidence="1">Belongs to the universal ribosomal protein uS2 family.</text>
</comment>
<dbReference type="PANTHER" id="PTHR12534">
    <property type="entry name" value="30S RIBOSOMAL PROTEIN S2 PROKARYOTIC AND ORGANELLAR"/>
    <property type="match status" value="1"/>
</dbReference>
<protein>
    <recommendedName>
        <fullName evidence="6">30S ribosomal protein S2</fullName>
    </recommendedName>
</protein>
<proteinExistence type="inferred from homology"/>
<dbReference type="SUPFAM" id="SSF52313">
    <property type="entry name" value="Ribosomal protein S2"/>
    <property type="match status" value="1"/>
</dbReference>
<dbReference type="InterPro" id="IPR018130">
    <property type="entry name" value="Ribosomal_uS2_CS"/>
</dbReference>
<dbReference type="EMBL" id="UINC01146078">
    <property type="protein sequence ID" value="SVD36595.1"/>
    <property type="molecule type" value="Genomic_DNA"/>
</dbReference>
<dbReference type="PROSITE" id="PS00962">
    <property type="entry name" value="RIBOSOMAL_S2_1"/>
    <property type="match status" value="1"/>
</dbReference>
<dbReference type="InterPro" id="IPR005706">
    <property type="entry name" value="Ribosomal_uS2_bac/mit/plastid"/>
</dbReference>
<dbReference type="InterPro" id="IPR001865">
    <property type="entry name" value="Ribosomal_uS2"/>
</dbReference>
<dbReference type="AlphaFoldDB" id="A0A382US18"/>
<evidence type="ECO:0000313" key="5">
    <source>
        <dbReference type="EMBL" id="SVD36595.1"/>
    </source>
</evidence>
<gene>
    <name evidence="5" type="ORF">METZ01_LOCUS389449</name>
</gene>
<dbReference type="PROSITE" id="PS00963">
    <property type="entry name" value="RIBOSOMAL_S2_2"/>
    <property type="match status" value="1"/>
</dbReference>
<dbReference type="NCBIfam" id="TIGR01011">
    <property type="entry name" value="rpsB_bact"/>
    <property type="match status" value="1"/>
</dbReference>
<keyword evidence="3" id="KW-0687">Ribonucleoprotein</keyword>
<evidence type="ECO:0000256" key="3">
    <source>
        <dbReference type="ARBA" id="ARBA00023274"/>
    </source>
</evidence>
<dbReference type="HAMAP" id="MF_00291_B">
    <property type="entry name" value="Ribosomal_uS2_B"/>
    <property type="match status" value="1"/>
</dbReference>
<dbReference type="PANTHER" id="PTHR12534:SF0">
    <property type="entry name" value="SMALL RIBOSOMAL SUBUNIT PROTEIN US2M"/>
    <property type="match status" value="1"/>
</dbReference>
<evidence type="ECO:0000256" key="1">
    <source>
        <dbReference type="ARBA" id="ARBA00006242"/>
    </source>
</evidence>
<keyword evidence="2" id="KW-0689">Ribosomal protein</keyword>
<evidence type="ECO:0008006" key="6">
    <source>
        <dbReference type="Google" id="ProtNLM"/>
    </source>
</evidence>
<name>A0A382US18_9ZZZZ</name>
<dbReference type="GO" id="GO:0022627">
    <property type="term" value="C:cytosolic small ribosomal subunit"/>
    <property type="evidence" value="ECO:0007669"/>
    <property type="project" value="TreeGrafter"/>
</dbReference>
<dbReference type="GO" id="GO:0003735">
    <property type="term" value="F:structural constituent of ribosome"/>
    <property type="evidence" value="ECO:0007669"/>
    <property type="project" value="InterPro"/>
</dbReference>
<sequence>MVSTENQLAEQEPVTMKSLLEAGVHFGHQTQRWHPRMKRYIFAQRNGIHIIDLQQSIFLLEEAKDFITSVVADGKSVLFVGTKRQAQDSIEQSATRCGMFFVKHRWLGGMLTNFHTIQTRIAYLAKLEERKAKGEFSRLTKKEGLRLEDEIQRLNRNFGGVKDMTGLPGALFVVDVAREKIAVAEGRRMGIPIVALVDTDADPELIDYPIAGNDDAIRSISLIASRMATAVAEGLSIRRERDVAYQEQQTSELPGVDEPSSDAVDESDDAEGVASEPEG</sequence>
<organism evidence="5">
    <name type="scientific">marine metagenome</name>
    <dbReference type="NCBI Taxonomy" id="408172"/>
    <lineage>
        <taxon>unclassified sequences</taxon>
        <taxon>metagenomes</taxon>
        <taxon>ecological metagenomes</taxon>
    </lineage>
</organism>
<evidence type="ECO:0000256" key="2">
    <source>
        <dbReference type="ARBA" id="ARBA00022980"/>
    </source>
</evidence>
<dbReference type="Gene3D" id="3.40.50.10490">
    <property type="entry name" value="Glucose-6-phosphate isomerase like protein, domain 1"/>
    <property type="match status" value="1"/>
</dbReference>
<evidence type="ECO:0000256" key="4">
    <source>
        <dbReference type="SAM" id="MobiDB-lite"/>
    </source>
</evidence>
<dbReference type="GO" id="GO:0006412">
    <property type="term" value="P:translation"/>
    <property type="evidence" value="ECO:0007669"/>
    <property type="project" value="InterPro"/>
</dbReference>
<feature type="region of interest" description="Disordered" evidence="4">
    <location>
        <begin position="242"/>
        <end position="279"/>
    </location>
</feature>
<dbReference type="PRINTS" id="PR00395">
    <property type="entry name" value="RIBOSOMALS2"/>
</dbReference>
<feature type="non-terminal residue" evidence="5">
    <location>
        <position position="279"/>
    </location>
</feature>
<accession>A0A382US18</accession>
<dbReference type="Gene3D" id="1.10.287.610">
    <property type="entry name" value="Helix hairpin bin"/>
    <property type="match status" value="1"/>
</dbReference>
<dbReference type="CDD" id="cd01425">
    <property type="entry name" value="RPS2"/>
    <property type="match status" value="1"/>
</dbReference>
<dbReference type="InterPro" id="IPR023591">
    <property type="entry name" value="Ribosomal_uS2_flav_dom_sf"/>
</dbReference>
<dbReference type="FunFam" id="1.10.287.610:FF:000001">
    <property type="entry name" value="30S ribosomal protein S2"/>
    <property type="match status" value="1"/>
</dbReference>